<keyword evidence="4" id="KW-1185">Reference proteome</keyword>
<sequence length="74" mass="7352">MAASVREALSAASPDGWSVEFGIELAVKSGKVISVLTETGAKASLRVTLNWSGDAPAPAAGADDEAEPPGDTGP</sequence>
<gene>
    <name evidence="3" type="ORF">D7223_12105</name>
</gene>
<feature type="domain" description="Trypsin-co-occurring" evidence="2">
    <location>
        <begin position="2"/>
        <end position="52"/>
    </location>
</feature>
<evidence type="ECO:0000256" key="1">
    <source>
        <dbReference type="SAM" id="MobiDB-lite"/>
    </source>
</evidence>
<evidence type="ECO:0000313" key="3">
    <source>
        <dbReference type="EMBL" id="RKN47521.1"/>
    </source>
</evidence>
<dbReference type="Pfam" id="PF19493">
    <property type="entry name" value="Trypco1"/>
    <property type="match status" value="1"/>
</dbReference>
<dbReference type="InterPro" id="IPR045794">
    <property type="entry name" value="Trypco1"/>
</dbReference>
<dbReference type="NCBIfam" id="NF041216">
    <property type="entry name" value="CU044_2847_fam"/>
    <property type="match status" value="1"/>
</dbReference>
<accession>A0A3A9ZG83</accession>
<comment type="caution">
    <text evidence="3">The sequence shown here is derived from an EMBL/GenBank/DDBJ whole genome shotgun (WGS) entry which is preliminary data.</text>
</comment>
<name>A0A3A9ZG83_9ACTN</name>
<dbReference type="AlphaFoldDB" id="A0A3A9ZG83"/>
<proteinExistence type="predicted"/>
<dbReference type="Proteomes" id="UP000281726">
    <property type="component" value="Unassembled WGS sequence"/>
</dbReference>
<evidence type="ECO:0000313" key="4">
    <source>
        <dbReference type="Proteomes" id="UP000281726"/>
    </source>
</evidence>
<evidence type="ECO:0000259" key="2">
    <source>
        <dbReference type="Pfam" id="PF19493"/>
    </source>
</evidence>
<protein>
    <recommendedName>
        <fullName evidence="2">Trypsin-co-occurring domain-containing protein</fullName>
    </recommendedName>
</protein>
<organism evidence="3 4">
    <name type="scientific">Micromonospora endolithica</name>
    <dbReference type="NCBI Taxonomy" id="230091"/>
    <lineage>
        <taxon>Bacteria</taxon>
        <taxon>Bacillati</taxon>
        <taxon>Actinomycetota</taxon>
        <taxon>Actinomycetes</taxon>
        <taxon>Micromonosporales</taxon>
        <taxon>Micromonosporaceae</taxon>
        <taxon>Micromonospora</taxon>
    </lineage>
</organism>
<feature type="region of interest" description="Disordered" evidence="1">
    <location>
        <begin position="52"/>
        <end position="74"/>
    </location>
</feature>
<reference evidence="3 4" key="1">
    <citation type="journal article" date="2004" name="Syst. Appl. Microbiol.">
        <title>Cryptoendolithic actinomycetes from antarctic sandstone rock samples: Micromonospora endolithica sp. nov. and two isolates related to Micromonospora coerulea Jensen 1932.</title>
        <authorList>
            <person name="Hirsch P."/>
            <person name="Mevs U."/>
            <person name="Kroppenstedt R.M."/>
            <person name="Schumann P."/>
            <person name="Stackebrandt E."/>
        </authorList>
    </citation>
    <scope>NUCLEOTIDE SEQUENCE [LARGE SCALE GENOMIC DNA]</scope>
    <source>
        <strain evidence="3 4">JCM 12677</strain>
    </source>
</reference>
<dbReference type="EMBL" id="RBAK01000004">
    <property type="protein sequence ID" value="RKN47521.1"/>
    <property type="molecule type" value="Genomic_DNA"/>
</dbReference>